<keyword evidence="2" id="KW-0238">DNA-binding</keyword>
<accession>A0A918DUG4</accession>
<gene>
    <name evidence="5" type="ORF">GCM10012289_74740</name>
</gene>
<dbReference type="RefSeq" id="WP_189128973.1">
    <property type="nucleotide sequence ID" value="NZ_BMNH01000045.1"/>
</dbReference>
<dbReference type="PANTHER" id="PTHR43537:SF5">
    <property type="entry name" value="UXU OPERON TRANSCRIPTIONAL REGULATOR"/>
    <property type="match status" value="1"/>
</dbReference>
<protein>
    <recommendedName>
        <fullName evidence="4">HTH gntR-type domain-containing protein</fullName>
    </recommendedName>
</protein>
<dbReference type="Proteomes" id="UP000646523">
    <property type="component" value="Unassembled WGS sequence"/>
</dbReference>
<dbReference type="Pfam" id="PF07729">
    <property type="entry name" value="FCD"/>
    <property type="match status" value="1"/>
</dbReference>
<dbReference type="InterPro" id="IPR036390">
    <property type="entry name" value="WH_DNA-bd_sf"/>
</dbReference>
<evidence type="ECO:0000256" key="3">
    <source>
        <dbReference type="ARBA" id="ARBA00023163"/>
    </source>
</evidence>
<dbReference type="PANTHER" id="PTHR43537">
    <property type="entry name" value="TRANSCRIPTIONAL REGULATOR, GNTR FAMILY"/>
    <property type="match status" value="1"/>
</dbReference>
<dbReference type="GO" id="GO:0003677">
    <property type="term" value="F:DNA binding"/>
    <property type="evidence" value="ECO:0007669"/>
    <property type="project" value="UniProtKB-KW"/>
</dbReference>
<proteinExistence type="predicted"/>
<feature type="domain" description="HTH gntR-type" evidence="4">
    <location>
        <begin position="13"/>
        <end position="83"/>
    </location>
</feature>
<dbReference type="InterPro" id="IPR000524">
    <property type="entry name" value="Tscrpt_reg_HTH_GntR"/>
</dbReference>
<dbReference type="InterPro" id="IPR036388">
    <property type="entry name" value="WH-like_DNA-bd_sf"/>
</dbReference>
<dbReference type="InterPro" id="IPR011711">
    <property type="entry name" value="GntR_C"/>
</dbReference>
<evidence type="ECO:0000256" key="1">
    <source>
        <dbReference type="ARBA" id="ARBA00023015"/>
    </source>
</evidence>
<dbReference type="EMBL" id="BMNH01000045">
    <property type="protein sequence ID" value="GGO82755.1"/>
    <property type="molecule type" value="Genomic_DNA"/>
</dbReference>
<dbReference type="GO" id="GO:0003700">
    <property type="term" value="F:DNA-binding transcription factor activity"/>
    <property type="evidence" value="ECO:0007669"/>
    <property type="project" value="InterPro"/>
</dbReference>
<dbReference type="SUPFAM" id="SSF48008">
    <property type="entry name" value="GntR ligand-binding domain-like"/>
    <property type="match status" value="1"/>
</dbReference>
<dbReference type="Gene3D" id="1.20.120.530">
    <property type="entry name" value="GntR ligand-binding domain-like"/>
    <property type="match status" value="1"/>
</dbReference>
<dbReference type="Gene3D" id="1.10.10.10">
    <property type="entry name" value="Winged helix-like DNA-binding domain superfamily/Winged helix DNA-binding domain"/>
    <property type="match status" value="1"/>
</dbReference>
<organism evidence="5 6">
    <name type="scientific">Nonomuraea cavernae</name>
    <dbReference type="NCBI Taxonomy" id="2045107"/>
    <lineage>
        <taxon>Bacteria</taxon>
        <taxon>Bacillati</taxon>
        <taxon>Actinomycetota</taxon>
        <taxon>Actinomycetes</taxon>
        <taxon>Streptosporangiales</taxon>
        <taxon>Streptosporangiaceae</taxon>
        <taxon>Nonomuraea</taxon>
    </lineage>
</organism>
<keyword evidence="3" id="KW-0804">Transcription</keyword>
<dbReference type="InterPro" id="IPR008920">
    <property type="entry name" value="TF_FadR/GntR_C"/>
</dbReference>
<evidence type="ECO:0000313" key="6">
    <source>
        <dbReference type="Proteomes" id="UP000646523"/>
    </source>
</evidence>
<dbReference type="AlphaFoldDB" id="A0A918DUG4"/>
<reference evidence="5" key="2">
    <citation type="submission" date="2020-09" db="EMBL/GenBank/DDBJ databases">
        <authorList>
            <person name="Sun Q."/>
            <person name="Zhou Y."/>
        </authorList>
    </citation>
    <scope>NUCLEOTIDE SEQUENCE</scope>
    <source>
        <strain evidence="5">CGMCC 4.7368</strain>
    </source>
</reference>
<sequence>MHAESGAEPTRRPKLSLEVARQIVQTMSDTGMGPGDRYFPEAEAMRRHGVGRGTYREALRFLEHQGLIVMRPGPHGGPEIVQPGWPNLASTIALLLQFAGAPLSSVLDARTVIEPGMAELAARNATEEEVARMAGDLAAIERGLGSIRAFATAYEAYWQHLAESSHNELFAFLSPALRAIVNSAGFVPDEPYRVEILARLRAVHEAVAARDAVRAREVMCELEGEFGRRLRRGYPRQIAQVLAWSDVHSFHDPA</sequence>
<evidence type="ECO:0000259" key="4">
    <source>
        <dbReference type="PROSITE" id="PS50949"/>
    </source>
</evidence>
<name>A0A918DUG4_9ACTN</name>
<keyword evidence="1" id="KW-0805">Transcription regulation</keyword>
<comment type="caution">
    <text evidence="5">The sequence shown here is derived from an EMBL/GenBank/DDBJ whole genome shotgun (WGS) entry which is preliminary data.</text>
</comment>
<reference evidence="5" key="1">
    <citation type="journal article" date="2014" name="Int. J. Syst. Evol. Microbiol.">
        <title>Complete genome sequence of Corynebacterium casei LMG S-19264T (=DSM 44701T), isolated from a smear-ripened cheese.</title>
        <authorList>
            <consortium name="US DOE Joint Genome Institute (JGI-PGF)"/>
            <person name="Walter F."/>
            <person name="Albersmeier A."/>
            <person name="Kalinowski J."/>
            <person name="Ruckert C."/>
        </authorList>
    </citation>
    <scope>NUCLEOTIDE SEQUENCE</scope>
    <source>
        <strain evidence="5">CGMCC 4.7368</strain>
    </source>
</reference>
<evidence type="ECO:0000256" key="2">
    <source>
        <dbReference type="ARBA" id="ARBA00023125"/>
    </source>
</evidence>
<keyword evidence="6" id="KW-1185">Reference proteome</keyword>
<dbReference type="SMART" id="SM00895">
    <property type="entry name" value="FCD"/>
    <property type="match status" value="1"/>
</dbReference>
<dbReference type="PROSITE" id="PS50949">
    <property type="entry name" value="HTH_GNTR"/>
    <property type="match status" value="1"/>
</dbReference>
<evidence type="ECO:0000313" key="5">
    <source>
        <dbReference type="EMBL" id="GGO82755.1"/>
    </source>
</evidence>
<dbReference type="SUPFAM" id="SSF46785">
    <property type="entry name" value="Winged helix' DNA-binding domain"/>
    <property type="match status" value="1"/>
</dbReference>